<comment type="function">
    <text evidence="1 7">RNaseP catalyzes the removal of the 5'-leader sequence from pre-tRNA to produce the mature 5'-terminus. It can also cleave other RNA substrates such as 4.5S RNA. The protein component plays an auxiliary but essential role in vivo by binding to the 5'-leader sequence and broadening the substrate specificity of the ribozyme.</text>
</comment>
<dbReference type="InterPro" id="IPR014721">
    <property type="entry name" value="Ribsml_uS5_D2-typ_fold_subgr"/>
</dbReference>
<keyword evidence="10" id="KW-1185">Reference proteome</keyword>
<organism evidence="9 10">
    <name type="scientific">Candidatus Rhabdochlamydia oedothoracis</name>
    <dbReference type="NCBI Taxonomy" id="2720720"/>
    <lineage>
        <taxon>Bacteria</taxon>
        <taxon>Pseudomonadati</taxon>
        <taxon>Chlamydiota</taxon>
        <taxon>Chlamydiia</taxon>
        <taxon>Parachlamydiales</taxon>
        <taxon>Candidatus Rhabdochlamydiaceae</taxon>
        <taxon>Candidatus Rhabdochlamydia</taxon>
    </lineage>
</organism>
<evidence type="ECO:0000313" key="10">
    <source>
        <dbReference type="Proteomes" id="UP000826014"/>
    </source>
</evidence>
<dbReference type="Gene3D" id="3.30.230.10">
    <property type="match status" value="1"/>
</dbReference>
<gene>
    <name evidence="7" type="primary">rnpA</name>
    <name evidence="9" type="ORF">RHABOEDO_000599</name>
</gene>
<dbReference type="PANTHER" id="PTHR33992:SF1">
    <property type="entry name" value="RIBONUCLEASE P PROTEIN COMPONENT"/>
    <property type="match status" value="1"/>
</dbReference>
<evidence type="ECO:0000256" key="6">
    <source>
        <dbReference type="ARBA" id="ARBA00022884"/>
    </source>
</evidence>
<evidence type="ECO:0000256" key="1">
    <source>
        <dbReference type="ARBA" id="ARBA00002663"/>
    </source>
</evidence>
<dbReference type="PANTHER" id="PTHR33992">
    <property type="entry name" value="RIBONUCLEASE P PROTEIN COMPONENT"/>
    <property type="match status" value="1"/>
</dbReference>
<dbReference type="HAMAP" id="MF_00227">
    <property type="entry name" value="RNase_P"/>
    <property type="match status" value="1"/>
</dbReference>
<dbReference type="InterPro" id="IPR020568">
    <property type="entry name" value="Ribosomal_Su5_D2-typ_SF"/>
</dbReference>
<protein>
    <recommendedName>
        <fullName evidence="7 8">Ribonuclease P protein component</fullName>
        <shortName evidence="7">RNase P protein</shortName>
        <shortName evidence="7">RNaseP protein</shortName>
        <ecNumber evidence="7 8">3.1.26.5</ecNumber>
    </recommendedName>
    <alternativeName>
        <fullName evidence="7">Protein C5</fullName>
    </alternativeName>
</protein>
<keyword evidence="3 7" id="KW-0540">Nuclease</keyword>
<proteinExistence type="inferred from homology"/>
<name>A0ABX8UZP1_9BACT</name>
<evidence type="ECO:0000256" key="3">
    <source>
        <dbReference type="ARBA" id="ARBA00022722"/>
    </source>
</evidence>
<dbReference type="Proteomes" id="UP000826014">
    <property type="component" value="Chromosome"/>
</dbReference>
<evidence type="ECO:0000256" key="4">
    <source>
        <dbReference type="ARBA" id="ARBA00022759"/>
    </source>
</evidence>
<keyword evidence="6 7" id="KW-0694">RNA-binding</keyword>
<dbReference type="Pfam" id="PF00825">
    <property type="entry name" value="Ribonuclease_P"/>
    <property type="match status" value="1"/>
</dbReference>
<evidence type="ECO:0000256" key="2">
    <source>
        <dbReference type="ARBA" id="ARBA00022694"/>
    </source>
</evidence>
<dbReference type="GO" id="GO:0004526">
    <property type="term" value="F:ribonuclease P activity"/>
    <property type="evidence" value="ECO:0007669"/>
    <property type="project" value="UniProtKB-EC"/>
</dbReference>
<keyword evidence="2 7" id="KW-0819">tRNA processing</keyword>
<comment type="similarity">
    <text evidence="7">Belongs to the RnpA family.</text>
</comment>
<dbReference type="NCBIfam" id="TIGR00188">
    <property type="entry name" value="rnpA"/>
    <property type="match status" value="1"/>
</dbReference>
<comment type="catalytic activity">
    <reaction evidence="7">
        <text>Endonucleolytic cleavage of RNA, removing 5'-extranucleotides from tRNA precursor.</text>
        <dbReference type="EC" id="3.1.26.5"/>
    </reaction>
</comment>
<dbReference type="InterPro" id="IPR000100">
    <property type="entry name" value="RNase_P"/>
</dbReference>
<evidence type="ECO:0000313" key="9">
    <source>
        <dbReference type="EMBL" id="QYF48438.1"/>
    </source>
</evidence>
<sequence length="143" mass="16415">MAARLLTDVEEPDVSALPCNKSWRFPKSARILKSSHFKRLTKNNRRIFGEMISVDFQHSKDLDSKLGITVSKKFGKAHDRNRFKRVVREVFREMRSHLPIGLEINISPCSRLGLISKQIVLIDLKRIVEKIVQSDNNVTISSS</sequence>
<dbReference type="EC" id="3.1.26.5" evidence="7 8"/>
<evidence type="ECO:0000256" key="5">
    <source>
        <dbReference type="ARBA" id="ARBA00022801"/>
    </source>
</evidence>
<dbReference type="EMBL" id="CP075587">
    <property type="protein sequence ID" value="QYF48438.1"/>
    <property type="molecule type" value="Genomic_DNA"/>
</dbReference>
<evidence type="ECO:0000256" key="8">
    <source>
        <dbReference type="NCBIfam" id="TIGR00188"/>
    </source>
</evidence>
<comment type="subunit">
    <text evidence="7">Consists of a catalytic RNA component (M1 or rnpB) and a protein subunit.</text>
</comment>
<keyword evidence="4 7" id="KW-0255">Endonuclease</keyword>
<keyword evidence="5 7" id="KW-0378">Hydrolase</keyword>
<dbReference type="SUPFAM" id="SSF54211">
    <property type="entry name" value="Ribosomal protein S5 domain 2-like"/>
    <property type="match status" value="1"/>
</dbReference>
<reference evidence="9 10" key="1">
    <citation type="journal article" date="2022" name="bioRxiv">
        <title>Ecology and evolution of chlamydial symbionts of arthropods.</title>
        <authorList>
            <person name="Halter T."/>
            <person name="Koestlbacher S."/>
            <person name="Collingro A."/>
            <person name="Sixt B.S."/>
            <person name="Toenshoff E.R."/>
            <person name="Hendrickx F."/>
            <person name="Kostanjsek R."/>
            <person name="Horn M."/>
        </authorList>
    </citation>
    <scope>NUCLEOTIDE SEQUENCE [LARGE SCALE GENOMIC DNA]</scope>
    <source>
        <strain evidence="9">W744xW776</strain>
    </source>
</reference>
<accession>A0ABX8UZP1</accession>
<dbReference type="InterPro" id="IPR020539">
    <property type="entry name" value="RNase_P_CS"/>
</dbReference>
<dbReference type="PROSITE" id="PS00648">
    <property type="entry name" value="RIBONUCLEASE_P"/>
    <property type="match status" value="1"/>
</dbReference>
<evidence type="ECO:0000256" key="7">
    <source>
        <dbReference type="HAMAP-Rule" id="MF_00227"/>
    </source>
</evidence>